<accession>A0A0A9EES8</accession>
<reference evidence="1" key="1">
    <citation type="submission" date="2014-09" db="EMBL/GenBank/DDBJ databases">
        <authorList>
            <person name="Magalhaes I.L.F."/>
            <person name="Oliveira U."/>
            <person name="Santos F.R."/>
            <person name="Vidigal T.H.D.A."/>
            <person name="Brescovit A.D."/>
            <person name="Santos A.J."/>
        </authorList>
    </citation>
    <scope>NUCLEOTIDE SEQUENCE</scope>
    <source>
        <tissue evidence="1">Shoot tissue taken approximately 20 cm above the soil surface</tissue>
    </source>
</reference>
<reference evidence="1" key="2">
    <citation type="journal article" date="2015" name="Data Brief">
        <title>Shoot transcriptome of the giant reed, Arundo donax.</title>
        <authorList>
            <person name="Barrero R.A."/>
            <person name="Guerrero F.D."/>
            <person name="Moolhuijzen P."/>
            <person name="Goolsby J.A."/>
            <person name="Tidwell J."/>
            <person name="Bellgard S.E."/>
            <person name="Bellgard M.I."/>
        </authorList>
    </citation>
    <scope>NUCLEOTIDE SEQUENCE</scope>
    <source>
        <tissue evidence="1">Shoot tissue taken approximately 20 cm above the soil surface</tissue>
    </source>
</reference>
<protein>
    <submittedName>
        <fullName evidence="1">Dxs1</fullName>
    </submittedName>
</protein>
<dbReference type="PROSITE" id="PS51257">
    <property type="entry name" value="PROKAR_LIPOPROTEIN"/>
    <property type="match status" value="1"/>
</dbReference>
<dbReference type="AlphaFoldDB" id="A0A0A9EES8"/>
<name>A0A0A9EES8_ARUDO</name>
<organism evidence="1">
    <name type="scientific">Arundo donax</name>
    <name type="common">Giant reed</name>
    <name type="synonym">Donax arundinaceus</name>
    <dbReference type="NCBI Taxonomy" id="35708"/>
    <lineage>
        <taxon>Eukaryota</taxon>
        <taxon>Viridiplantae</taxon>
        <taxon>Streptophyta</taxon>
        <taxon>Embryophyta</taxon>
        <taxon>Tracheophyta</taxon>
        <taxon>Spermatophyta</taxon>
        <taxon>Magnoliopsida</taxon>
        <taxon>Liliopsida</taxon>
        <taxon>Poales</taxon>
        <taxon>Poaceae</taxon>
        <taxon>PACMAD clade</taxon>
        <taxon>Arundinoideae</taxon>
        <taxon>Arundineae</taxon>
        <taxon>Arundo</taxon>
    </lineage>
</organism>
<sequence length="109" mass="12126">MSESRYPALFMASYACPAVMAPSPITATTLFFPPLRSLPTAIPSAAEMVVELCPVPKQSYSLSARFVNPASPFVCRIVDILSRRPVRILCGYDWWPTSQRMRSWGALKT</sequence>
<proteinExistence type="predicted"/>
<dbReference type="EMBL" id="GBRH01201510">
    <property type="protein sequence ID" value="JAD96385.1"/>
    <property type="molecule type" value="Transcribed_RNA"/>
</dbReference>
<evidence type="ECO:0000313" key="1">
    <source>
        <dbReference type="EMBL" id="JAD96385.1"/>
    </source>
</evidence>